<keyword evidence="1" id="KW-0145">Chemotaxis</keyword>
<dbReference type="InterPro" id="IPR000780">
    <property type="entry name" value="CheR_MeTrfase"/>
</dbReference>
<dbReference type="GO" id="GO:0005737">
    <property type="term" value="C:cytoplasm"/>
    <property type="evidence" value="ECO:0007669"/>
    <property type="project" value="InterPro"/>
</dbReference>
<dbReference type="InterPro" id="IPR022642">
    <property type="entry name" value="CheR_C"/>
</dbReference>
<feature type="region of interest" description="Disordered" evidence="2">
    <location>
        <begin position="501"/>
        <end position="526"/>
    </location>
</feature>
<evidence type="ECO:0000259" key="3">
    <source>
        <dbReference type="PROSITE" id="PS50112"/>
    </source>
</evidence>
<dbReference type="PRINTS" id="PR00996">
    <property type="entry name" value="CHERMTFRASE"/>
</dbReference>
<dbReference type="SUPFAM" id="SSF47757">
    <property type="entry name" value="Chemotaxis receptor methyltransferase CheR, N-terminal domain"/>
    <property type="match status" value="1"/>
</dbReference>
<dbReference type="PROSITE" id="PS50123">
    <property type="entry name" value="CHER"/>
    <property type="match status" value="1"/>
</dbReference>
<feature type="domain" description="CheR-type methyltransferase" evidence="6">
    <location>
        <begin position="201"/>
        <end position="464"/>
    </location>
</feature>
<feature type="active site" evidence="1">
    <location>
        <position position="139"/>
    </location>
</feature>
<evidence type="ECO:0000313" key="8">
    <source>
        <dbReference type="Proteomes" id="UP001220964"/>
    </source>
</evidence>
<dbReference type="GO" id="GO:0008757">
    <property type="term" value="F:S-adenosylmethionine-dependent methyltransferase activity"/>
    <property type="evidence" value="ECO:0007669"/>
    <property type="project" value="InterPro"/>
</dbReference>
<dbReference type="PROSITE" id="PS50113">
    <property type="entry name" value="PAC"/>
    <property type="match status" value="1"/>
</dbReference>
<organism evidence="7 8">
    <name type="scientific">Psychromarinibacter sediminicola</name>
    <dbReference type="NCBI Taxonomy" id="3033385"/>
    <lineage>
        <taxon>Bacteria</taxon>
        <taxon>Pseudomonadati</taxon>
        <taxon>Pseudomonadota</taxon>
        <taxon>Alphaproteobacteria</taxon>
        <taxon>Rhodobacterales</taxon>
        <taxon>Paracoccaceae</taxon>
        <taxon>Psychromarinibacter</taxon>
    </lineage>
</organism>
<dbReference type="AlphaFoldDB" id="A0AAE3NQW6"/>
<dbReference type="InterPro" id="IPR035909">
    <property type="entry name" value="CheB_C"/>
</dbReference>
<dbReference type="InterPro" id="IPR000673">
    <property type="entry name" value="Sig_transdc_resp-reg_Me-estase"/>
</dbReference>
<dbReference type="Pfam" id="PF03705">
    <property type="entry name" value="CheR_N"/>
    <property type="match status" value="1"/>
</dbReference>
<dbReference type="PANTHER" id="PTHR24422:SF27">
    <property type="entry name" value="PROTEIN-GLUTAMATE O-METHYLTRANSFERASE"/>
    <property type="match status" value="1"/>
</dbReference>
<dbReference type="CDD" id="cd16434">
    <property type="entry name" value="CheB-CheR_fusion"/>
    <property type="match status" value="1"/>
</dbReference>
<dbReference type="Gene3D" id="3.30.450.20">
    <property type="entry name" value="PAS domain"/>
    <property type="match status" value="2"/>
</dbReference>
<evidence type="ECO:0000259" key="5">
    <source>
        <dbReference type="PROSITE" id="PS50122"/>
    </source>
</evidence>
<feature type="domain" description="PAC" evidence="4">
    <location>
        <begin position="920"/>
        <end position="972"/>
    </location>
</feature>
<dbReference type="PROSITE" id="PS50112">
    <property type="entry name" value="PAS"/>
    <property type="match status" value="1"/>
</dbReference>
<dbReference type="Gene3D" id="3.40.50.180">
    <property type="entry name" value="Methylesterase CheB, C-terminal domain"/>
    <property type="match status" value="1"/>
</dbReference>
<keyword evidence="1" id="KW-0378">Hydrolase</keyword>
<keyword evidence="8" id="KW-1185">Reference proteome</keyword>
<feature type="domain" description="PAS" evidence="3">
    <location>
        <begin position="984"/>
        <end position="1040"/>
    </location>
</feature>
<feature type="domain" description="CheB-type methylesterase" evidence="5">
    <location>
        <begin position="7"/>
        <end position="197"/>
    </location>
</feature>
<dbReference type="Gene3D" id="3.40.50.150">
    <property type="entry name" value="Vaccinia Virus protein VP39"/>
    <property type="match status" value="1"/>
</dbReference>
<evidence type="ECO:0000313" key="7">
    <source>
        <dbReference type="EMBL" id="MDF0601873.1"/>
    </source>
</evidence>
<dbReference type="GO" id="GO:0008984">
    <property type="term" value="F:protein-glutamate methylesterase activity"/>
    <property type="evidence" value="ECO:0007669"/>
    <property type="project" value="InterPro"/>
</dbReference>
<dbReference type="InterPro" id="IPR050903">
    <property type="entry name" value="Bact_Chemotaxis_MeTrfase"/>
</dbReference>
<name>A0AAE3NQW6_9RHOB</name>
<comment type="caution">
    <text evidence="7">The sequence shown here is derived from an EMBL/GenBank/DDBJ whole genome shotgun (WGS) entry which is preliminary data.</text>
</comment>
<dbReference type="PANTHER" id="PTHR24422">
    <property type="entry name" value="CHEMOTAXIS PROTEIN METHYLTRANSFERASE"/>
    <property type="match status" value="1"/>
</dbReference>
<dbReference type="EMBL" id="JARGYC010000036">
    <property type="protein sequence ID" value="MDF0601873.1"/>
    <property type="molecule type" value="Genomic_DNA"/>
</dbReference>
<dbReference type="Pfam" id="PF01739">
    <property type="entry name" value="CheR"/>
    <property type="match status" value="1"/>
</dbReference>
<dbReference type="GO" id="GO:0006935">
    <property type="term" value="P:chemotaxis"/>
    <property type="evidence" value="ECO:0007669"/>
    <property type="project" value="UniProtKB-UniRule"/>
</dbReference>
<evidence type="ECO:0000256" key="1">
    <source>
        <dbReference type="PROSITE-ProRule" id="PRU00050"/>
    </source>
</evidence>
<protein>
    <submittedName>
        <fullName evidence="7">Chemotaxis protein CheB</fullName>
    </submittedName>
</protein>
<dbReference type="SMART" id="SM00091">
    <property type="entry name" value="PAS"/>
    <property type="match status" value="2"/>
</dbReference>
<dbReference type="SUPFAM" id="SSF55785">
    <property type="entry name" value="PYP-like sensor domain (PAS domain)"/>
    <property type="match status" value="2"/>
</dbReference>
<dbReference type="InterPro" id="IPR013655">
    <property type="entry name" value="PAS_fold_3"/>
</dbReference>
<dbReference type="SUPFAM" id="SSF52738">
    <property type="entry name" value="Methylesterase CheB, C-terminal domain"/>
    <property type="match status" value="1"/>
</dbReference>
<feature type="active site" evidence="1">
    <location>
        <position position="46"/>
    </location>
</feature>
<dbReference type="InterPro" id="IPR000014">
    <property type="entry name" value="PAS"/>
</dbReference>
<dbReference type="InterPro" id="IPR001610">
    <property type="entry name" value="PAC"/>
</dbReference>
<dbReference type="SUPFAM" id="SSF53335">
    <property type="entry name" value="S-adenosyl-L-methionine-dependent methyltransferases"/>
    <property type="match status" value="1"/>
</dbReference>
<dbReference type="Proteomes" id="UP001220964">
    <property type="component" value="Unassembled WGS sequence"/>
</dbReference>
<feature type="compositionally biased region" description="Low complexity" evidence="2">
    <location>
        <begin position="683"/>
        <end position="698"/>
    </location>
</feature>
<proteinExistence type="predicted"/>
<dbReference type="InterPro" id="IPR035965">
    <property type="entry name" value="PAS-like_dom_sf"/>
</dbReference>
<dbReference type="CDD" id="cd00130">
    <property type="entry name" value="PAS"/>
    <property type="match status" value="2"/>
</dbReference>
<dbReference type="InterPro" id="IPR000700">
    <property type="entry name" value="PAS-assoc_C"/>
</dbReference>
<feature type="region of interest" description="Disordered" evidence="2">
    <location>
        <begin position="683"/>
        <end position="705"/>
    </location>
</feature>
<dbReference type="SMART" id="SM00138">
    <property type="entry name" value="MeTrc"/>
    <property type="match status" value="1"/>
</dbReference>
<reference evidence="7" key="1">
    <citation type="submission" date="2023-03" db="EMBL/GenBank/DDBJ databases">
        <title>Multiphase analysis and comparison of six strains from genera Psychromarinibacter, Lutimaribacter, and Maritimibacter, including a novel species: Psychromarinibacter sediminicola sp. nov.</title>
        <authorList>
            <person name="Wang Y.-H."/>
            <person name="Ye M.-Q."/>
            <person name="Du Z.-J."/>
        </authorList>
    </citation>
    <scope>NUCLEOTIDE SEQUENCE</scope>
    <source>
        <strain evidence="7">C21-152</strain>
    </source>
</reference>
<evidence type="ECO:0000256" key="2">
    <source>
        <dbReference type="SAM" id="MobiDB-lite"/>
    </source>
</evidence>
<dbReference type="InterPro" id="IPR022641">
    <property type="entry name" value="CheR_N"/>
</dbReference>
<evidence type="ECO:0000259" key="6">
    <source>
        <dbReference type="PROSITE" id="PS50123"/>
    </source>
</evidence>
<dbReference type="PROSITE" id="PS50122">
    <property type="entry name" value="CHEB"/>
    <property type="match status" value="1"/>
</dbReference>
<dbReference type="SMART" id="SM00086">
    <property type="entry name" value="PAC"/>
    <property type="match status" value="2"/>
</dbReference>
<sequence length="1091" mass="120049">MSEETRAAETSVMVGVAASAGGLEAISLLVRHLPPALNCVYVLAQHMSPSHKSMMASLLAQETELDVAEIVGPTVPRPETIYVPPPGSDVVFAGGELVLEQPEGHAATPKPSADRLFKSLAQEAAETAVGIVLSGTGSDGSYGVQAIREAGGITIAQEPNSSKYDSMPISATRTGCVDLTLTPQQIGQHLAKILETPRDLSGLKALYDRDSKNSDLFQILLAHTRVDFRHYKATTINRRIHRRMVAKGIEDFRDYVELCRLSVEEVEALYRDLLISVTSFFRDPEQFGALAKAVAARAAAAPDAPMRVWIPGCATGEEAYSIAILVVEAMGGLDQVDKERLQVFATDIDERALETGRRGRYPASAVTDIPKPYLQRYFSLGEETIEVSARLRSFVMFTRHNVVQDAPFMSIDLVSLRNVLIYFETRLQERVLTRIQYALKPDGLLFLGTSESVGGMEAYFTSAGPGPDMGPDTGPDMGPTTGARIFGKRAAQLPPVPNLNASLPAGLSGRAPAPPELSGRPAPSEDRQRFDALARSFVSTGILTDANKQILRIYGDIAPFVEMTAPVHGSMTLSVLHKTLAFDAGSMVLVALRHREVRSGQWHAFDGRGFNTVRMTAYPIVTGDAEPLVLIGFETESRSAPDPAEVERTDYVDYLETELGRTRDTLQVAIEQLQASNEELQSLNEELQSSNEELQSTNEELETSNEELQSTNEELITVNEELLVNAAQLERTSAELNGLIKGLPTDMMMLDPGLLIRHASESAVETFDIRERGQALGHLSQCRIPAGYPPLVEICSRALVDRKRISQQFEIFWKLKSLTVTPLFTGGDELIGLILVIDTVDLMADTLLNKTLRRFGQVGTWRANLWTGQLSWSEEVYAIHGLEPDWKLRSLEDGLAFYHPDDRAMVRAALDRSLEEGEPFHFLARLNRADGKTIVVESAGAPVQDEEGQAVALTGVFRDYTRLRNDHLLVKHYNQVATDEGIGFYSLDVVNDLLYWSPRLYEILGIDPETPPRIAVALDRFAPEARARVAAMLQNAIERNEPFEYTEEIVRPDGTHLRCRGTGRIELGEDGRPTHVYGTFQVVDDETDVGG</sequence>
<dbReference type="GO" id="GO:0000156">
    <property type="term" value="F:phosphorelay response regulator activity"/>
    <property type="evidence" value="ECO:0007669"/>
    <property type="project" value="InterPro"/>
</dbReference>
<dbReference type="Pfam" id="PF08447">
    <property type="entry name" value="PAS_3"/>
    <property type="match status" value="2"/>
</dbReference>
<evidence type="ECO:0000259" key="4">
    <source>
        <dbReference type="PROSITE" id="PS50113"/>
    </source>
</evidence>
<dbReference type="Pfam" id="PF01339">
    <property type="entry name" value="CheB_methylest"/>
    <property type="match status" value="1"/>
</dbReference>
<dbReference type="NCBIfam" id="TIGR00229">
    <property type="entry name" value="sensory_box"/>
    <property type="match status" value="1"/>
</dbReference>
<dbReference type="RefSeq" id="WP_275568013.1">
    <property type="nucleotide sequence ID" value="NZ_JARGYC010000036.1"/>
</dbReference>
<accession>A0AAE3NQW6</accession>
<feature type="active site" evidence="1">
    <location>
        <position position="19"/>
    </location>
</feature>
<dbReference type="InterPro" id="IPR029063">
    <property type="entry name" value="SAM-dependent_MTases_sf"/>
</dbReference>
<gene>
    <name evidence="7" type="ORF">P1J78_14095</name>
</gene>